<dbReference type="InterPro" id="IPR003782">
    <property type="entry name" value="SCO1/SenC"/>
</dbReference>
<dbReference type="SUPFAM" id="SSF52833">
    <property type="entry name" value="Thioredoxin-like"/>
    <property type="match status" value="1"/>
</dbReference>
<dbReference type="CDD" id="cd02968">
    <property type="entry name" value="SCO"/>
    <property type="match status" value="1"/>
</dbReference>
<name>A0A7I8D9E9_9BACL</name>
<feature type="binding site" evidence="3">
    <location>
        <position position="157"/>
    </location>
    <ligand>
        <name>Cu cation</name>
        <dbReference type="ChEBI" id="CHEBI:23378"/>
    </ligand>
</feature>
<dbReference type="Proteomes" id="UP000593802">
    <property type="component" value="Chromosome"/>
</dbReference>
<feature type="domain" description="Thioredoxin" evidence="6">
    <location>
        <begin position="28"/>
        <end position="194"/>
    </location>
</feature>
<dbReference type="InterPro" id="IPR013766">
    <property type="entry name" value="Thioredoxin_domain"/>
</dbReference>
<evidence type="ECO:0000256" key="3">
    <source>
        <dbReference type="PIRSR" id="PIRSR603782-1"/>
    </source>
</evidence>
<feature type="binding site" evidence="3">
    <location>
        <position position="71"/>
    </location>
    <ligand>
        <name>Cu cation</name>
        <dbReference type="ChEBI" id="CHEBI:23378"/>
    </ligand>
</feature>
<feature type="disulfide bond" description="Redox-active" evidence="4">
    <location>
        <begin position="67"/>
        <end position="71"/>
    </location>
</feature>
<dbReference type="PROSITE" id="PS51352">
    <property type="entry name" value="THIOREDOXIN_2"/>
    <property type="match status" value="1"/>
</dbReference>
<evidence type="ECO:0000256" key="2">
    <source>
        <dbReference type="ARBA" id="ARBA00023008"/>
    </source>
</evidence>
<evidence type="ECO:0000313" key="7">
    <source>
        <dbReference type="EMBL" id="BCJ86627.1"/>
    </source>
</evidence>
<dbReference type="Pfam" id="PF02630">
    <property type="entry name" value="SCO1-SenC"/>
    <property type="match status" value="1"/>
</dbReference>
<keyword evidence="8" id="KW-1185">Reference proteome</keyword>
<dbReference type="PANTHER" id="PTHR12151">
    <property type="entry name" value="ELECTRON TRANSPORT PROTIN SCO1/SENC FAMILY MEMBER"/>
    <property type="match status" value="1"/>
</dbReference>
<protein>
    <recommendedName>
        <fullName evidence="6">Thioredoxin domain-containing protein</fullName>
    </recommendedName>
</protein>
<evidence type="ECO:0000256" key="4">
    <source>
        <dbReference type="PIRSR" id="PIRSR603782-2"/>
    </source>
</evidence>
<keyword evidence="2 3" id="KW-0186">Copper</keyword>
<comment type="similarity">
    <text evidence="1">Belongs to the SCO1/2 family.</text>
</comment>
<sequence length="195" mass="22065">MSTPSSAPDSTPSHHSHSSQQEASSPSLSVLGQIQPFTLQSTTGQQVSLDKDLQAKTKLVYFFYTNCPDVCPITTKRMENMLQLMKQQNLSSSDVKLISITLDPKRDTQEAIQQFSKKYKVDPAYWFFLRGDAEQTKSIMNQFHADADELPSGMFMHSDRMYLLDDKNQLRATYVMGTDVKDEDVVNDVKKLLGK</sequence>
<feature type="region of interest" description="Disordered" evidence="5">
    <location>
        <begin position="1"/>
        <end position="27"/>
    </location>
</feature>
<dbReference type="InterPro" id="IPR036249">
    <property type="entry name" value="Thioredoxin-like_sf"/>
</dbReference>
<keyword evidence="3" id="KW-0479">Metal-binding</keyword>
<dbReference type="Gene3D" id="3.40.30.10">
    <property type="entry name" value="Glutaredoxin"/>
    <property type="match status" value="1"/>
</dbReference>
<dbReference type="EMBL" id="AP023366">
    <property type="protein sequence ID" value="BCJ86627.1"/>
    <property type="molecule type" value="Genomic_DNA"/>
</dbReference>
<evidence type="ECO:0000259" key="6">
    <source>
        <dbReference type="PROSITE" id="PS51352"/>
    </source>
</evidence>
<proteinExistence type="inferred from homology"/>
<evidence type="ECO:0000256" key="1">
    <source>
        <dbReference type="ARBA" id="ARBA00010996"/>
    </source>
</evidence>
<dbReference type="GO" id="GO:0046872">
    <property type="term" value="F:metal ion binding"/>
    <property type="evidence" value="ECO:0007669"/>
    <property type="project" value="UniProtKB-KW"/>
</dbReference>
<keyword evidence="4" id="KW-1015">Disulfide bond</keyword>
<dbReference type="AlphaFoldDB" id="A0A7I8D9E9"/>
<dbReference type="KEGG" id="eff:skT53_16120"/>
<organism evidence="7 8">
    <name type="scientific">Effusibacillus dendaii</name>
    <dbReference type="NCBI Taxonomy" id="2743772"/>
    <lineage>
        <taxon>Bacteria</taxon>
        <taxon>Bacillati</taxon>
        <taxon>Bacillota</taxon>
        <taxon>Bacilli</taxon>
        <taxon>Bacillales</taxon>
        <taxon>Alicyclobacillaceae</taxon>
        <taxon>Effusibacillus</taxon>
    </lineage>
</organism>
<feature type="binding site" evidence="3">
    <location>
        <position position="67"/>
    </location>
    <ligand>
        <name>Cu cation</name>
        <dbReference type="ChEBI" id="CHEBI:23378"/>
    </ligand>
</feature>
<accession>A0A7I8D9E9</accession>
<reference evidence="7 8" key="1">
    <citation type="submission" date="2020-08" db="EMBL/GenBank/DDBJ databases">
        <title>Complete Genome Sequence of Effusibacillus dendaii Strain skT53, Isolated from Farmland soil.</title>
        <authorList>
            <person name="Konishi T."/>
            <person name="Kawasaki H."/>
        </authorList>
    </citation>
    <scope>NUCLEOTIDE SEQUENCE [LARGE SCALE GENOMIC DNA]</scope>
    <source>
        <strain evidence="8">skT53</strain>
    </source>
</reference>
<evidence type="ECO:0000256" key="5">
    <source>
        <dbReference type="SAM" id="MobiDB-lite"/>
    </source>
</evidence>
<dbReference type="PANTHER" id="PTHR12151:SF25">
    <property type="entry name" value="LINALOOL DEHYDRATASE_ISOMERASE DOMAIN-CONTAINING PROTEIN"/>
    <property type="match status" value="1"/>
</dbReference>
<evidence type="ECO:0000313" key="8">
    <source>
        <dbReference type="Proteomes" id="UP000593802"/>
    </source>
</evidence>
<gene>
    <name evidence="7" type="ORF">skT53_16120</name>
</gene>